<dbReference type="AlphaFoldDB" id="A0A5C4RAF8"/>
<organism evidence="1 2">
    <name type="scientific">Paracoccus haeundaensis</name>
    <dbReference type="NCBI Taxonomy" id="225362"/>
    <lineage>
        <taxon>Bacteria</taxon>
        <taxon>Pseudomonadati</taxon>
        <taxon>Pseudomonadota</taxon>
        <taxon>Alphaproteobacteria</taxon>
        <taxon>Rhodobacterales</taxon>
        <taxon>Paracoccaceae</taxon>
        <taxon>Paracoccus</taxon>
    </lineage>
</organism>
<keyword evidence="2" id="KW-1185">Reference proteome</keyword>
<dbReference type="RefSeq" id="WP_139597734.1">
    <property type="nucleotide sequence ID" value="NZ_VDDC01000005.1"/>
</dbReference>
<comment type="caution">
    <text evidence="1">The sequence shown here is derived from an EMBL/GenBank/DDBJ whole genome shotgun (WGS) entry which is preliminary data.</text>
</comment>
<gene>
    <name evidence="1" type="ORF">FHD67_02685</name>
</gene>
<reference evidence="1 2" key="1">
    <citation type="submission" date="2019-06" db="EMBL/GenBank/DDBJ databases">
        <authorList>
            <person name="Li J."/>
        </authorList>
    </citation>
    <scope>NUCLEOTIDE SEQUENCE [LARGE SCALE GENOMIC DNA]</scope>
    <source>
        <strain evidence="1 2">CGMCC 1.8012</strain>
    </source>
</reference>
<dbReference type="Proteomes" id="UP000304880">
    <property type="component" value="Unassembled WGS sequence"/>
</dbReference>
<proteinExistence type="predicted"/>
<accession>A0A5C4RAF8</accession>
<name>A0A5C4RAF8_9RHOB</name>
<evidence type="ECO:0000313" key="1">
    <source>
        <dbReference type="EMBL" id="TNH40946.1"/>
    </source>
</evidence>
<dbReference type="EMBL" id="VDDC01000005">
    <property type="protein sequence ID" value="TNH40946.1"/>
    <property type="molecule type" value="Genomic_DNA"/>
</dbReference>
<sequence>MGESLAQSMTGTVAPANRDFADVVSGPQSKIFAGTDIDVDIVGGQADINFVHRERRECTWYGRCWYDRWIDHRFYAPNEWPEGIEYRFINEDNPSEMSDVVVLNSQNKRIRAPLTSPGRYGASYRLQARVRGDIDPNRTRGTYELRVNVDTAFRHDNFVKYLNNGGFSPVAADLAPMLQLDVWTRQQHREGLVRSLINYASIVFPTISPDKLKTEEHFKVLEVAKLIDPNSTVLSRALATYYVDQGDYASAGLQIKEGIKRKEEQLKSDQSNTTVQNLRSLRIDLATDYAHLGGLAEREGSLASSADYERVDSIFVRAADHARGANARDLLARVLTSRAKILRKSRTLEALERSGVSFQAARALLGRPISGTLLHTTMNGSHALMADSDPSRGVVFEKIDSLADEAALEGQQLPYPAVRTNKGLTPLDIGSDGSVLVDDGGVLSWMSLSDPGNVDLRTVENVHFTEAHVYRDGVLGRVRDATGASTLQYLHGSEGPRPVLTADLLTLGGPDQWLMAASRGANHAAIALRGSSATQKFHTFELSENSPSAVLSWGLERPDSEVTHIALSDAGDQIAFIIRDTAGQAELFVGNIDGSNLRSVYATSNDPNGLALGQAAGLVFEADGGSLLSVAGNKLLYVDLLNPAAQAVLTPINLTSTSAKVINGTFGLDNSGSLVVGVIDEGRGNGFLFRLAYDQSTGEFELNPERLKIANMILAEHVPIFLESRGDIYVGLSRPSQNKVSVVQLTNGTVVGRRELPVDAGARLLEGASYIVYSDAMANSVVVTTVSSEAEPLLISAKEDLKGIPLGINERAKLRPVVLSGLARDEWLLAWTERISGNVRYISRYVGPSKQGETFEFSVRQYSELIDTLIPVASQVSVGPTDLQPGFRLSLIGGIHSGSQPLPVVSFSSQLSRGSYRSQLDAANANAPLQIPVFDLSTWPPAPVNIIAKPTTQVQAFSRSTGVSIGVEATGANDMRYVLLRGDGSDQPIAASSMLQADEVAESPLIVIPGPLTTDGNLQGTSLISLVRTAQGTHSVRHANVTADGTILNCASCGSYSASIGSPYSLFSAAGDVRTDADWTLLKGFASSSEAWGVLSGPSVIMLDKKSGTILDEVPLGVPYSLFSSKAHLVISPEKMGLLYSPLQDPN</sequence>
<evidence type="ECO:0000313" key="2">
    <source>
        <dbReference type="Proteomes" id="UP000304880"/>
    </source>
</evidence>
<protein>
    <submittedName>
        <fullName evidence="1">Uncharacterized protein</fullName>
    </submittedName>
</protein>